<organism evidence="1 2">
    <name type="scientific">Pectinatus haikarae</name>
    <dbReference type="NCBI Taxonomy" id="349096"/>
    <lineage>
        <taxon>Bacteria</taxon>
        <taxon>Bacillati</taxon>
        <taxon>Bacillota</taxon>
        <taxon>Negativicutes</taxon>
        <taxon>Selenomonadales</taxon>
        <taxon>Selenomonadaceae</taxon>
        <taxon>Pectinatus</taxon>
    </lineage>
</organism>
<evidence type="ECO:0000313" key="2">
    <source>
        <dbReference type="Proteomes" id="UP001239167"/>
    </source>
</evidence>
<dbReference type="EMBL" id="JAUSUE010000028">
    <property type="protein sequence ID" value="MDQ0205062.1"/>
    <property type="molecule type" value="Genomic_DNA"/>
</dbReference>
<gene>
    <name evidence="1" type="ORF">J2S01_002800</name>
</gene>
<dbReference type="Proteomes" id="UP001239167">
    <property type="component" value="Unassembled WGS sequence"/>
</dbReference>
<proteinExistence type="predicted"/>
<accession>A0ABT9YD01</accession>
<evidence type="ECO:0008006" key="3">
    <source>
        <dbReference type="Google" id="ProtNLM"/>
    </source>
</evidence>
<evidence type="ECO:0000313" key="1">
    <source>
        <dbReference type="EMBL" id="MDQ0205062.1"/>
    </source>
</evidence>
<reference evidence="1 2" key="1">
    <citation type="submission" date="2023-07" db="EMBL/GenBank/DDBJ databases">
        <title>Genomic Encyclopedia of Type Strains, Phase IV (KMG-IV): sequencing the most valuable type-strain genomes for metagenomic binning, comparative biology and taxonomic classification.</title>
        <authorList>
            <person name="Goeker M."/>
        </authorList>
    </citation>
    <scope>NUCLEOTIDE SEQUENCE [LARGE SCALE GENOMIC DNA]</scope>
    <source>
        <strain evidence="1 2">DSM 16980</strain>
    </source>
</reference>
<comment type="caution">
    <text evidence="1">The sequence shown here is derived from an EMBL/GenBank/DDBJ whole genome shotgun (WGS) entry which is preliminary data.</text>
</comment>
<keyword evidence="2" id="KW-1185">Reference proteome</keyword>
<sequence length="132" mass="15544">MTVLFIYPEYSTFCLLAGIISLYTVYNTFFAGSYPDKIIIADDYISFYSMGRVQYYSYCSIKYFKVRESRYSRDMFIRINKPLFGKGRFWFNANSFNNGNALYKYITNLENRIHPESLKSIAGNRCSHVEGR</sequence>
<name>A0ABT9YD01_9FIRM</name>
<protein>
    <recommendedName>
        <fullName evidence="3">Photosystem I assembly protein Ycf4</fullName>
    </recommendedName>
</protein>